<gene>
    <name evidence="1" type="ORF">CORMATOL_00636</name>
</gene>
<name>C0E0Y6_9CORY</name>
<accession>C0E0Y6</accession>
<reference evidence="1 2" key="1">
    <citation type="submission" date="2009-01" db="EMBL/GenBank/DDBJ databases">
        <authorList>
            <person name="Fulton L."/>
            <person name="Clifton S."/>
            <person name="Chinwalla A.T."/>
            <person name="Mitreva M."/>
            <person name="Sodergren E."/>
            <person name="Weinstock G."/>
            <person name="Clifton S."/>
            <person name="Dooling D.J."/>
            <person name="Fulton B."/>
            <person name="Minx P."/>
            <person name="Pepin K.H."/>
            <person name="Johnson M."/>
            <person name="Bhonagiri V."/>
            <person name="Nash W.E."/>
            <person name="Mardis E.R."/>
            <person name="Wilson R.K."/>
        </authorList>
    </citation>
    <scope>NUCLEOTIDE SEQUENCE [LARGE SCALE GENOMIC DNA]</scope>
    <source>
        <strain evidence="1 2">ATCC 33806</strain>
    </source>
</reference>
<evidence type="ECO:0000313" key="2">
    <source>
        <dbReference type="Proteomes" id="UP000006247"/>
    </source>
</evidence>
<proteinExistence type="predicted"/>
<comment type="caution">
    <text evidence="1">The sequence shown here is derived from an EMBL/GenBank/DDBJ whole genome shotgun (WGS) entry which is preliminary data.</text>
</comment>
<sequence length="47" mass="5759">MFENFVTYRPEKPPIGGRRLGVMPVEQRLSLWWIDELWGWANYTRYV</sequence>
<protein>
    <submittedName>
        <fullName evidence="1">Uncharacterized protein</fullName>
    </submittedName>
</protein>
<evidence type="ECO:0000313" key="1">
    <source>
        <dbReference type="EMBL" id="EEG27784.1"/>
    </source>
</evidence>
<organism evidence="1 2">
    <name type="scientific">Corynebacterium matruchotii ATCC 33806</name>
    <dbReference type="NCBI Taxonomy" id="566549"/>
    <lineage>
        <taxon>Bacteria</taxon>
        <taxon>Bacillati</taxon>
        <taxon>Actinomycetota</taxon>
        <taxon>Actinomycetes</taxon>
        <taxon>Mycobacteriales</taxon>
        <taxon>Corynebacteriaceae</taxon>
        <taxon>Corynebacterium</taxon>
    </lineage>
</organism>
<dbReference type="HOGENOM" id="CLU_3166971_0_0_11"/>
<dbReference type="Proteomes" id="UP000006247">
    <property type="component" value="Unassembled WGS sequence"/>
</dbReference>
<dbReference type="AlphaFoldDB" id="C0E0Y6"/>
<dbReference type="EMBL" id="ACEB01000006">
    <property type="protein sequence ID" value="EEG27784.1"/>
    <property type="molecule type" value="Genomic_DNA"/>
</dbReference>